<keyword evidence="2 5" id="KW-0808">Transferase</keyword>
<comment type="caution">
    <text evidence="5">The sequence shown here is derived from an EMBL/GenBank/DDBJ whole genome shotgun (WGS) entry which is preliminary data.</text>
</comment>
<dbReference type="InParanoid" id="A0A4V3CT24"/>
<protein>
    <submittedName>
        <fullName evidence="5">Methyltransferase family protein</fullName>
    </submittedName>
</protein>
<dbReference type="Pfam" id="PF13649">
    <property type="entry name" value="Methyltransf_25"/>
    <property type="match status" value="1"/>
</dbReference>
<keyword evidence="6" id="KW-1185">Reference proteome</keyword>
<dbReference type="AlphaFoldDB" id="A0A4V3CT24"/>
<sequence>MPQLLRRTYNSLTRLGPRRSVETLLSIAEDSLFDMRMGTDTTARIPQAELEVISPEHQAEAKPYVMTRARALRRAFEYSGAPLDKSFIDIGSGKGKVVMTAALFGFKRIVGIEFAPELVELARRNLTKVRSHLPADTDVQVVCADATRYDYGPDDCVFFLYNPFGADVMTAFCQQLARSLKAHPRKLWIIYTDPAFIDVMLGQLPVVEKPRLIYGGFEIAFLTHDPATN</sequence>
<name>A0A4V3CT24_9BURK</name>
<dbReference type="GO" id="GO:0016279">
    <property type="term" value="F:protein-lysine N-methyltransferase activity"/>
    <property type="evidence" value="ECO:0007669"/>
    <property type="project" value="InterPro"/>
</dbReference>
<organism evidence="5 6">
    <name type="scientific">Roseateles toxinivorans</name>
    <dbReference type="NCBI Taxonomy" id="270368"/>
    <lineage>
        <taxon>Bacteria</taxon>
        <taxon>Pseudomonadati</taxon>
        <taxon>Pseudomonadota</taxon>
        <taxon>Betaproteobacteria</taxon>
        <taxon>Burkholderiales</taxon>
        <taxon>Sphaerotilaceae</taxon>
        <taxon>Roseateles</taxon>
    </lineage>
</organism>
<keyword evidence="3" id="KW-0949">S-adenosyl-L-methionine</keyword>
<dbReference type="EMBL" id="SNXS01000005">
    <property type="protein sequence ID" value="TDP63338.1"/>
    <property type="molecule type" value="Genomic_DNA"/>
</dbReference>
<feature type="domain" description="Methyltransferase" evidence="4">
    <location>
        <begin position="88"/>
        <end position="181"/>
    </location>
</feature>
<dbReference type="SUPFAM" id="SSF53335">
    <property type="entry name" value="S-adenosyl-L-methionine-dependent methyltransferases"/>
    <property type="match status" value="1"/>
</dbReference>
<dbReference type="PANTHER" id="PTHR13610:SF11">
    <property type="entry name" value="METHYLTRANSFERASE DOMAIN-CONTAINING PROTEIN"/>
    <property type="match status" value="1"/>
</dbReference>
<dbReference type="InterPro" id="IPR041698">
    <property type="entry name" value="Methyltransf_25"/>
</dbReference>
<evidence type="ECO:0000256" key="2">
    <source>
        <dbReference type="ARBA" id="ARBA00022679"/>
    </source>
</evidence>
<accession>A0A4V3CT24</accession>
<gene>
    <name evidence="5" type="ORF">DES47_105343</name>
</gene>
<reference evidence="5 6" key="1">
    <citation type="submission" date="2019-03" db="EMBL/GenBank/DDBJ databases">
        <title>Genomic Encyclopedia of Type Strains, Phase IV (KMG-IV): sequencing the most valuable type-strain genomes for metagenomic binning, comparative biology and taxonomic classification.</title>
        <authorList>
            <person name="Goeker M."/>
        </authorList>
    </citation>
    <scope>NUCLEOTIDE SEQUENCE [LARGE SCALE GENOMIC DNA]</scope>
    <source>
        <strain evidence="5 6">DSM 16998</strain>
    </source>
</reference>
<evidence type="ECO:0000313" key="6">
    <source>
        <dbReference type="Proteomes" id="UP000295361"/>
    </source>
</evidence>
<evidence type="ECO:0000256" key="1">
    <source>
        <dbReference type="ARBA" id="ARBA00022603"/>
    </source>
</evidence>
<dbReference type="OrthoDB" id="9780095at2"/>
<dbReference type="Gene3D" id="3.40.50.150">
    <property type="entry name" value="Vaccinia Virus protein VP39"/>
    <property type="match status" value="1"/>
</dbReference>
<dbReference type="Proteomes" id="UP000295361">
    <property type="component" value="Unassembled WGS sequence"/>
</dbReference>
<dbReference type="InterPro" id="IPR026170">
    <property type="entry name" value="FAM173A/B"/>
</dbReference>
<dbReference type="InterPro" id="IPR029063">
    <property type="entry name" value="SAM-dependent_MTases_sf"/>
</dbReference>
<evidence type="ECO:0000256" key="3">
    <source>
        <dbReference type="ARBA" id="ARBA00022691"/>
    </source>
</evidence>
<dbReference type="PANTHER" id="PTHR13610">
    <property type="entry name" value="METHYLTRANSFERASE DOMAIN-CONTAINING PROTEIN"/>
    <property type="match status" value="1"/>
</dbReference>
<keyword evidence="1 5" id="KW-0489">Methyltransferase</keyword>
<dbReference type="GO" id="GO:0032259">
    <property type="term" value="P:methylation"/>
    <property type="evidence" value="ECO:0007669"/>
    <property type="project" value="UniProtKB-KW"/>
</dbReference>
<proteinExistence type="predicted"/>
<evidence type="ECO:0000313" key="5">
    <source>
        <dbReference type="EMBL" id="TDP63338.1"/>
    </source>
</evidence>
<dbReference type="CDD" id="cd02440">
    <property type="entry name" value="AdoMet_MTases"/>
    <property type="match status" value="1"/>
</dbReference>
<evidence type="ECO:0000259" key="4">
    <source>
        <dbReference type="Pfam" id="PF13649"/>
    </source>
</evidence>